<evidence type="ECO:0000313" key="3">
    <source>
        <dbReference type="Proteomes" id="UP000054324"/>
    </source>
</evidence>
<gene>
    <name evidence="2" type="ORF">T265_00851</name>
</gene>
<keyword evidence="3" id="KW-1185">Reference proteome</keyword>
<name>A0A075A0E9_OPIVI</name>
<dbReference type="GeneID" id="20315039"/>
<proteinExistence type="predicted"/>
<reference evidence="2 3" key="1">
    <citation type="submission" date="2013-11" db="EMBL/GenBank/DDBJ databases">
        <title>Opisthorchis viverrini - life in the bile duct.</title>
        <authorList>
            <person name="Young N.D."/>
            <person name="Nagarajan N."/>
            <person name="Lin S.J."/>
            <person name="Korhonen P.K."/>
            <person name="Jex A.R."/>
            <person name="Hall R.S."/>
            <person name="Safavi-Hemami H."/>
            <person name="Kaewkong W."/>
            <person name="Bertrand D."/>
            <person name="Gao S."/>
            <person name="Seet Q."/>
            <person name="Wongkham S."/>
            <person name="Teh B.T."/>
            <person name="Wongkham C."/>
            <person name="Intapan P.M."/>
            <person name="Maleewong W."/>
            <person name="Yang X."/>
            <person name="Hu M."/>
            <person name="Wang Z."/>
            <person name="Hofmann A."/>
            <person name="Sternberg P.W."/>
            <person name="Tan P."/>
            <person name="Wang J."/>
            <person name="Gasser R.B."/>
        </authorList>
    </citation>
    <scope>NUCLEOTIDE SEQUENCE [LARGE SCALE GENOMIC DNA]</scope>
</reference>
<evidence type="ECO:0000313" key="2">
    <source>
        <dbReference type="EMBL" id="KER33148.1"/>
    </source>
</evidence>
<protein>
    <submittedName>
        <fullName evidence="2">Uncharacterized protein</fullName>
    </submittedName>
</protein>
<dbReference type="OrthoDB" id="449052at2759"/>
<feature type="compositionally biased region" description="Polar residues" evidence="1">
    <location>
        <begin position="108"/>
        <end position="124"/>
    </location>
</feature>
<dbReference type="EMBL" id="KL596627">
    <property type="protein sequence ID" value="KER33148.1"/>
    <property type="molecule type" value="Genomic_DNA"/>
</dbReference>
<dbReference type="CTD" id="20315039"/>
<dbReference type="RefSeq" id="XP_009163010.1">
    <property type="nucleotide sequence ID" value="XM_009164746.1"/>
</dbReference>
<accession>A0A075A0E9</accession>
<dbReference type="KEGG" id="ovi:T265_00851"/>
<evidence type="ECO:0000256" key="1">
    <source>
        <dbReference type="SAM" id="MobiDB-lite"/>
    </source>
</evidence>
<dbReference type="AlphaFoldDB" id="A0A075A0E9"/>
<sequence>MTKISVPNEVALINNNNNRSVVAPFLCLAATPTIGGMTAGTLPGCSSLDKSSRDAAVGFEPRTFRPETLREIQSHSQILFEGCQLGTEEAPIQLRTDDVSLTGDETFASQLPSSANGSTAIRSATSKHTRSTYISTH</sequence>
<feature type="region of interest" description="Disordered" evidence="1">
    <location>
        <begin position="108"/>
        <end position="137"/>
    </location>
</feature>
<dbReference type="Proteomes" id="UP000054324">
    <property type="component" value="Unassembled WGS sequence"/>
</dbReference>
<organism evidence="2 3">
    <name type="scientific">Opisthorchis viverrini</name>
    <name type="common">Southeast Asian liver fluke</name>
    <dbReference type="NCBI Taxonomy" id="6198"/>
    <lineage>
        <taxon>Eukaryota</taxon>
        <taxon>Metazoa</taxon>
        <taxon>Spiralia</taxon>
        <taxon>Lophotrochozoa</taxon>
        <taxon>Platyhelminthes</taxon>
        <taxon>Trematoda</taxon>
        <taxon>Digenea</taxon>
        <taxon>Opisthorchiida</taxon>
        <taxon>Opisthorchiata</taxon>
        <taxon>Opisthorchiidae</taxon>
        <taxon>Opisthorchis</taxon>
    </lineage>
</organism>